<protein>
    <submittedName>
        <fullName evidence="1">Uncharacterized protein</fullName>
    </submittedName>
</protein>
<proteinExistence type="predicted"/>
<sequence length="206" mass="22932">MPFRRPIHFVVVAIFFESSVHSVAWNRLRSASSTCALVVSFMRTWKAQKSESAVWAFGMVISGMLCQTFMLKAAVSDESWFKDALVALSTNGVLPSRPENTPRLASIVFGCVLDCAELENMFCGQTMNASIPLEDMIRRRDIVYDERLLAPSVCRNSRAPLAQALLRDFIRPNRSTLSSMTKGTFIGFSRATRSSTCNTLSSNSVR</sequence>
<reference evidence="1 2" key="1">
    <citation type="submission" date="2015-04" db="EMBL/GenBank/DDBJ databases">
        <title>Complete genome sequence of Schizopora paradoxa KUC8140, a cosmopolitan wood degrader in East Asia.</title>
        <authorList>
            <consortium name="DOE Joint Genome Institute"/>
            <person name="Min B."/>
            <person name="Park H."/>
            <person name="Jang Y."/>
            <person name="Kim J.-J."/>
            <person name="Kim K.H."/>
            <person name="Pangilinan J."/>
            <person name="Lipzen A."/>
            <person name="Riley R."/>
            <person name="Grigoriev I.V."/>
            <person name="Spatafora J.W."/>
            <person name="Choi I.-G."/>
        </authorList>
    </citation>
    <scope>NUCLEOTIDE SEQUENCE [LARGE SCALE GENOMIC DNA]</scope>
    <source>
        <strain evidence="1 2">KUC8140</strain>
    </source>
</reference>
<accession>A0A0H2RH36</accession>
<organism evidence="1 2">
    <name type="scientific">Schizopora paradoxa</name>
    <dbReference type="NCBI Taxonomy" id="27342"/>
    <lineage>
        <taxon>Eukaryota</taxon>
        <taxon>Fungi</taxon>
        <taxon>Dikarya</taxon>
        <taxon>Basidiomycota</taxon>
        <taxon>Agaricomycotina</taxon>
        <taxon>Agaricomycetes</taxon>
        <taxon>Hymenochaetales</taxon>
        <taxon>Schizoporaceae</taxon>
        <taxon>Schizopora</taxon>
    </lineage>
</organism>
<dbReference type="EMBL" id="KQ086006">
    <property type="protein sequence ID" value="KLO11195.1"/>
    <property type="molecule type" value="Genomic_DNA"/>
</dbReference>
<evidence type="ECO:0000313" key="1">
    <source>
        <dbReference type="EMBL" id="KLO11195.1"/>
    </source>
</evidence>
<dbReference type="Proteomes" id="UP000053477">
    <property type="component" value="Unassembled WGS sequence"/>
</dbReference>
<gene>
    <name evidence="1" type="ORF">SCHPADRAFT_482319</name>
</gene>
<dbReference type="InParanoid" id="A0A0H2RH36"/>
<dbReference type="AlphaFoldDB" id="A0A0H2RH36"/>
<keyword evidence="2" id="KW-1185">Reference proteome</keyword>
<name>A0A0H2RH36_9AGAM</name>
<evidence type="ECO:0000313" key="2">
    <source>
        <dbReference type="Proteomes" id="UP000053477"/>
    </source>
</evidence>